<gene>
    <name evidence="5" type="ORF">SAMN02745180_00228</name>
</gene>
<dbReference type="GO" id="GO:0008716">
    <property type="term" value="F:D-alanine-D-alanine ligase activity"/>
    <property type="evidence" value="ECO:0007669"/>
    <property type="project" value="InterPro"/>
</dbReference>
<sequence length="330" mass="37606">MKIGIFWRKFRNVEQQMKLKPDETYDDAYEEARHHYGALKNAGYDVCMLEWKKDPMETWKDIERENVDMIFNVSSTKELAFLETFGIPYVGSGIDLVPLNKAIRKEIIAYNGLHTSKFVIVKDADKIPRIDLKYPLFVKPISGRGSAGIDEENIIYKYEDLPRVVRKITEDIGQAALIEEFIEGREITVGVIGYYDPIVLPIVEIGYNSAKTNTFEHKMYDNEIITCPAKFSSEKEKEIKDAALSIYKALNAKDYSRIDMIVGKDGIPYFLEINTFAGLTMDSRKDKDGNIEIHHGYMGYSAKAQGMAPSEFLGAILESAIERYGLCLDE</sequence>
<keyword evidence="3" id="KW-0067">ATP-binding</keyword>
<proteinExistence type="inferred from homology"/>
<dbReference type="PANTHER" id="PTHR23132:SF23">
    <property type="entry name" value="D-ALANINE--D-ALANINE LIGASE B"/>
    <property type="match status" value="1"/>
</dbReference>
<keyword evidence="2 5" id="KW-0436">Ligase</keyword>
<keyword evidence="3" id="KW-0547">Nucleotide-binding</keyword>
<protein>
    <submittedName>
        <fullName evidence="5">D-alanine--D-alanine ligase</fullName>
    </submittedName>
</protein>
<dbReference type="Gene3D" id="3.30.1490.20">
    <property type="entry name" value="ATP-grasp fold, A domain"/>
    <property type="match status" value="1"/>
</dbReference>
<evidence type="ECO:0000256" key="3">
    <source>
        <dbReference type="PROSITE-ProRule" id="PRU00409"/>
    </source>
</evidence>
<evidence type="ECO:0000259" key="4">
    <source>
        <dbReference type="PROSITE" id="PS50975"/>
    </source>
</evidence>
<dbReference type="Pfam" id="PF07478">
    <property type="entry name" value="Dala_Dala_lig_C"/>
    <property type="match status" value="1"/>
</dbReference>
<accession>A0A1M5SNR8</accession>
<dbReference type="PROSITE" id="PS50975">
    <property type="entry name" value="ATP_GRASP"/>
    <property type="match status" value="1"/>
</dbReference>
<organism evidence="5 6">
    <name type="scientific">Sporanaerobacter acetigenes DSM 13106</name>
    <dbReference type="NCBI Taxonomy" id="1123281"/>
    <lineage>
        <taxon>Bacteria</taxon>
        <taxon>Bacillati</taxon>
        <taxon>Bacillota</taxon>
        <taxon>Tissierellia</taxon>
        <taxon>Tissierellales</taxon>
        <taxon>Sporanaerobacteraceae</taxon>
        <taxon>Sporanaerobacter</taxon>
    </lineage>
</organism>
<comment type="similarity">
    <text evidence="1">Belongs to the D-alanine--D-alanine ligase family.</text>
</comment>
<evidence type="ECO:0000256" key="2">
    <source>
        <dbReference type="ARBA" id="ARBA00022598"/>
    </source>
</evidence>
<dbReference type="GO" id="GO:0046872">
    <property type="term" value="F:metal ion binding"/>
    <property type="evidence" value="ECO:0007669"/>
    <property type="project" value="InterPro"/>
</dbReference>
<dbReference type="Gene3D" id="3.30.470.20">
    <property type="entry name" value="ATP-grasp fold, B domain"/>
    <property type="match status" value="1"/>
</dbReference>
<keyword evidence="6" id="KW-1185">Reference proteome</keyword>
<dbReference type="InterPro" id="IPR011095">
    <property type="entry name" value="Dala_Dala_lig_C"/>
</dbReference>
<evidence type="ECO:0000256" key="1">
    <source>
        <dbReference type="ARBA" id="ARBA00010871"/>
    </source>
</evidence>
<dbReference type="OrthoDB" id="9813261at2"/>
<dbReference type="AlphaFoldDB" id="A0A1M5SNR8"/>
<dbReference type="SUPFAM" id="SSF56059">
    <property type="entry name" value="Glutathione synthetase ATP-binding domain-like"/>
    <property type="match status" value="1"/>
</dbReference>
<dbReference type="GO" id="GO:0005524">
    <property type="term" value="F:ATP binding"/>
    <property type="evidence" value="ECO:0007669"/>
    <property type="project" value="UniProtKB-UniRule"/>
</dbReference>
<dbReference type="RefSeq" id="WP_072742691.1">
    <property type="nucleotide sequence ID" value="NZ_FQXR01000002.1"/>
</dbReference>
<name>A0A1M5SNR8_9FIRM</name>
<dbReference type="STRING" id="1123281.SAMN02745180_00228"/>
<dbReference type="InterPro" id="IPR013815">
    <property type="entry name" value="ATP_grasp_subdomain_1"/>
</dbReference>
<dbReference type="Proteomes" id="UP000184389">
    <property type="component" value="Unassembled WGS sequence"/>
</dbReference>
<feature type="domain" description="ATP-grasp" evidence="4">
    <location>
        <begin position="105"/>
        <end position="302"/>
    </location>
</feature>
<dbReference type="PANTHER" id="PTHR23132">
    <property type="entry name" value="D-ALANINE--D-ALANINE LIGASE"/>
    <property type="match status" value="1"/>
</dbReference>
<dbReference type="InterPro" id="IPR011761">
    <property type="entry name" value="ATP-grasp"/>
</dbReference>
<reference evidence="5 6" key="1">
    <citation type="submission" date="2016-11" db="EMBL/GenBank/DDBJ databases">
        <authorList>
            <person name="Jaros S."/>
            <person name="Januszkiewicz K."/>
            <person name="Wedrychowicz H."/>
        </authorList>
    </citation>
    <scope>NUCLEOTIDE SEQUENCE [LARGE SCALE GENOMIC DNA]</scope>
    <source>
        <strain evidence="5 6">DSM 13106</strain>
    </source>
</reference>
<evidence type="ECO:0000313" key="6">
    <source>
        <dbReference type="Proteomes" id="UP000184389"/>
    </source>
</evidence>
<dbReference type="EMBL" id="FQXR01000002">
    <property type="protein sequence ID" value="SHH40142.1"/>
    <property type="molecule type" value="Genomic_DNA"/>
</dbReference>
<evidence type="ECO:0000313" key="5">
    <source>
        <dbReference type="EMBL" id="SHH40142.1"/>
    </source>
</evidence>